<dbReference type="AlphaFoldDB" id="A0A1T4Y4J4"/>
<evidence type="ECO:0000313" key="3">
    <source>
        <dbReference type="Proteomes" id="UP000190774"/>
    </source>
</evidence>
<protein>
    <recommendedName>
        <fullName evidence="4">DUF1761 domain-containing protein</fullName>
    </recommendedName>
</protein>
<dbReference type="EMBL" id="FUYE01000007">
    <property type="protein sequence ID" value="SKA96205.1"/>
    <property type="molecule type" value="Genomic_DNA"/>
</dbReference>
<feature type="transmembrane region" description="Helical" evidence="1">
    <location>
        <begin position="109"/>
        <end position="131"/>
    </location>
</feature>
<feature type="transmembrane region" description="Helical" evidence="1">
    <location>
        <begin position="48"/>
        <end position="67"/>
    </location>
</feature>
<evidence type="ECO:0000313" key="2">
    <source>
        <dbReference type="EMBL" id="SKA96205.1"/>
    </source>
</evidence>
<dbReference type="STRING" id="48467.SAMN02745166_02372"/>
<gene>
    <name evidence="2" type="ORF">SAMN02745166_02372</name>
</gene>
<keyword evidence="1" id="KW-1133">Transmembrane helix</keyword>
<proteinExistence type="predicted"/>
<organism evidence="2 3">
    <name type="scientific">Prosthecobacter debontii</name>
    <dbReference type="NCBI Taxonomy" id="48467"/>
    <lineage>
        <taxon>Bacteria</taxon>
        <taxon>Pseudomonadati</taxon>
        <taxon>Verrucomicrobiota</taxon>
        <taxon>Verrucomicrobiia</taxon>
        <taxon>Verrucomicrobiales</taxon>
        <taxon>Verrucomicrobiaceae</taxon>
        <taxon>Prosthecobacter</taxon>
    </lineage>
</organism>
<dbReference type="Proteomes" id="UP000190774">
    <property type="component" value="Unassembled WGS sequence"/>
</dbReference>
<accession>A0A1T4Y4J4</accession>
<name>A0A1T4Y4J4_9BACT</name>
<reference evidence="3" key="1">
    <citation type="submission" date="2017-02" db="EMBL/GenBank/DDBJ databases">
        <authorList>
            <person name="Varghese N."/>
            <person name="Submissions S."/>
        </authorList>
    </citation>
    <scope>NUCLEOTIDE SEQUENCE [LARGE SCALE GENOMIC DNA]</scope>
    <source>
        <strain evidence="3">ATCC 700200</strain>
    </source>
</reference>
<feature type="transmembrane region" description="Helical" evidence="1">
    <location>
        <begin position="79"/>
        <end position="97"/>
    </location>
</feature>
<feature type="transmembrane region" description="Helical" evidence="1">
    <location>
        <begin position="6"/>
        <end position="27"/>
    </location>
</feature>
<keyword evidence="1" id="KW-0472">Membrane</keyword>
<keyword evidence="3" id="KW-1185">Reference proteome</keyword>
<evidence type="ECO:0000256" key="1">
    <source>
        <dbReference type="SAM" id="Phobius"/>
    </source>
</evidence>
<keyword evidence="1" id="KW-0812">Transmembrane</keyword>
<dbReference type="OrthoDB" id="1551295at2"/>
<evidence type="ECO:0008006" key="4">
    <source>
        <dbReference type="Google" id="ProtNLM"/>
    </source>
</evidence>
<dbReference type="RefSeq" id="WP_078813575.1">
    <property type="nucleotide sequence ID" value="NZ_FUYE01000007.1"/>
</dbReference>
<sequence length="137" mass="15084">MSACFFLAWAGYVVVTFGLGFVWHLVLFKDTYRKLAIFSRIDDPIIPLGLSAMLIQGAILAYLFPFIQQDGSIWMEGLRFGGILGLFIASSAVIAEAAKQRVASLSKWLLLESTYYLIQFSLAGITIAAAYSRCATN</sequence>